<dbReference type="SUPFAM" id="SSF52949">
    <property type="entry name" value="Macro domain-like"/>
    <property type="match status" value="1"/>
</dbReference>
<dbReference type="Proteomes" id="UP001210865">
    <property type="component" value="Chromosome"/>
</dbReference>
<accession>A0ABY7NKB0</accession>
<feature type="domain" description="Peptidase M17 leucyl aminopeptidase N-terminal" evidence="1">
    <location>
        <begin position="47"/>
        <end position="133"/>
    </location>
</feature>
<proteinExistence type="predicted"/>
<evidence type="ECO:0000313" key="3">
    <source>
        <dbReference type="Proteomes" id="UP001210865"/>
    </source>
</evidence>
<gene>
    <name evidence="2" type="ORF">PBT88_16665</name>
</gene>
<dbReference type="InterPro" id="IPR008283">
    <property type="entry name" value="Peptidase_M17_N"/>
</dbReference>
<dbReference type="Pfam" id="PF02789">
    <property type="entry name" value="Peptidase_M17_N"/>
    <property type="match status" value="1"/>
</dbReference>
<dbReference type="InterPro" id="IPR043472">
    <property type="entry name" value="Macro_dom-like"/>
</dbReference>
<name>A0ABY7NKB0_9SPHN</name>
<protein>
    <recommendedName>
        <fullName evidence="1">Peptidase M17 leucyl aminopeptidase N-terminal domain-containing protein</fullName>
    </recommendedName>
</protein>
<sequence length="204" mass="21218">MTERRLVGTYAGVDIHVAAWDGVAAAVDLSCACMFAREARGALPTGGLAHLDAALGGRLLSVRTAGLFQATRGETLLIDRAPPVINAGAVLVIGLGDPDVWSTEVVGGAVAIAYTMANLKGAARVAFAPSMLDSGLTGEQTSGAANRMLGALMRAIDLKIALEGCGQTHLPSVREWFFDVGAERFDQASAGFVETLHQLRSRLA</sequence>
<dbReference type="Gene3D" id="3.40.220.10">
    <property type="entry name" value="Leucine Aminopeptidase, subunit E, domain 1"/>
    <property type="match status" value="1"/>
</dbReference>
<reference evidence="2 3" key="1">
    <citation type="submission" date="2022-12" db="EMBL/GenBank/DDBJ databases">
        <title>Sphingomonas abieness sp. nov., an endophytic bacterium isolated from Abies koreana.</title>
        <authorList>
            <person name="Jiang L."/>
            <person name="Lee J."/>
        </authorList>
    </citation>
    <scope>NUCLEOTIDE SEQUENCE [LARGE SCALE GENOMIC DNA]</scope>
    <source>
        <strain evidence="3">PAMB 00755</strain>
    </source>
</reference>
<organism evidence="2 3">
    <name type="scientific">Sphingomonas abietis</name>
    <dbReference type="NCBI Taxonomy" id="3012344"/>
    <lineage>
        <taxon>Bacteria</taxon>
        <taxon>Pseudomonadati</taxon>
        <taxon>Pseudomonadota</taxon>
        <taxon>Alphaproteobacteria</taxon>
        <taxon>Sphingomonadales</taxon>
        <taxon>Sphingomonadaceae</taxon>
        <taxon>Sphingomonas</taxon>
    </lineage>
</organism>
<evidence type="ECO:0000313" key="2">
    <source>
        <dbReference type="EMBL" id="WBO21783.1"/>
    </source>
</evidence>
<evidence type="ECO:0000259" key="1">
    <source>
        <dbReference type="Pfam" id="PF02789"/>
    </source>
</evidence>
<keyword evidence="3" id="KW-1185">Reference proteome</keyword>
<dbReference type="RefSeq" id="WP_270076431.1">
    <property type="nucleotide sequence ID" value="NZ_CP115174.1"/>
</dbReference>
<dbReference type="EMBL" id="CP115174">
    <property type="protein sequence ID" value="WBO21783.1"/>
    <property type="molecule type" value="Genomic_DNA"/>
</dbReference>